<reference evidence="17" key="1">
    <citation type="journal article" date="2019" name="Int. J. Syst. Evol. Microbiol.">
        <title>The Global Catalogue of Microorganisms (GCM) 10K type strain sequencing project: providing services to taxonomists for standard genome sequencing and annotation.</title>
        <authorList>
            <consortium name="The Broad Institute Genomics Platform"/>
            <consortium name="The Broad Institute Genome Sequencing Center for Infectious Disease"/>
            <person name="Wu L."/>
            <person name="Ma J."/>
        </authorList>
    </citation>
    <scope>NUCLEOTIDE SEQUENCE [LARGE SCALE GENOMIC DNA]</scope>
    <source>
        <strain evidence="17">CCM 8875</strain>
    </source>
</reference>
<evidence type="ECO:0000256" key="5">
    <source>
        <dbReference type="ARBA" id="ARBA00005359"/>
    </source>
</evidence>
<evidence type="ECO:0000256" key="4">
    <source>
        <dbReference type="ARBA" id="ARBA00005161"/>
    </source>
</evidence>
<evidence type="ECO:0000256" key="13">
    <source>
        <dbReference type="ARBA" id="ARBA00048639"/>
    </source>
</evidence>
<evidence type="ECO:0000256" key="10">
    <source>
        <dbReference type="ARBA" id="ARBA00022975"/>
    </source>
</evidence>
<evidence type="ECO:0000256" key="1">
    <source>
        <dbReference type="ARBA" id="ARBA00001917"/>
    </source>
</evidence>
<dbReference type="RefSeq" id="WP_131573274.1">
    <property type="nucleotide sequence ID" value="NZ_CBCSAJ010000003.1"/>
</dbReference>
<sequence length="352" mass="37373">MSVIEKLGLLALHRMDPERAHDLSLRALERGMVPLHGGPVTSDRLRVTLAGMTLPNPIGLAAGYDKNGRVIAPLMRSGFGFIEIGAATPRPQPGNPKPRLFRLTGDQAIINRFGFNNEGARVIGRRLAARPAGIPVGLNLGANKDSADRAEDFAQVLTQAGASADFVTVNVSSPNTEQLRDLQGAEALAALLDRVLVARDGLARRVPVFVKIAPDLTDAEIAQIAAVVRNARLDGIIATNTTLSRDGITGPHRTEAGGLSGRPLFQRSTRVLALLHRETQGTVPLIGVGGISSVQDVWDKLRAGASAVQIYSAMIYQGLSLAPRLAQALDDRLAQDRITLPELTGSGAGDWI</sequence>
<comment type="catalytic activity">
    <reaction evidence="13">
        <text>(S)-dihydroorotate + a quinone = orotate + a quinol</text>
        <dbReference type="Rhea" id="RHEA:30187"/>
        <dbReference type="ChEBI" id="CHEBI:24646"/>
        <dbReference type="ChEBI" id="CHEBI:30839"/>
        <dbReference type="ChEBI" id="CHEBI:30864"/>
        <dbReference type="ChEBI" id="CHEBI:132124"/>
        <dbReference type="EC" id="1.3.5.2"/>
    </reaction>
</comment>
<keyword evidence="17" id="KW-1185">Reference proteome</keyword>
<dbReference type="NCBIfam" id="NF003645">
    <property type="entry name" value="PRK05286.1-2"/>
    <property type="match status" value="1"/>
</dbReference>
<dbReference type="GO" id="GO:0106430">
    <property type="term" value="F:dihydroorotate dehydrogenase (quinone) activity"/>
    <property type="evidence" value="ECO:0007669"/>
    <property type="project" value="UniProtKB-EC"/>
</dbReference>
<evidence type="ECO:0000256" key="3">
    <source>
        <dbReference type="ARBA" id="ARBA00004370"/>
    </source>
</evidence>
<keyword evidence="11 16" id="KW-0560">Oxidoreductase</keyword>
<dbReference type="SUPFAM" id="SSF51395">
    <property type="entry name" value="FMN-linked oxidoreductases"/>
    <property type="match status" value="1"/>
</dbReference>
<organism evidence="16 17">
    <name type="scientific">Paracoccus nototheniae</name>
    <dbReference type="NCBI Taxonomy" id="2489002"/>
    <lineage>
        <taxon>Bacteria</taxon>
        <taxon>Pseudomonadati</taxon>
        <taxon>Pseudomonadota</taxon>
        <taxon>Alphaproteobacteria</taxon>
        <taxon>Rhodobacterales</taxon>
        <taxon>Paracoccaceae</taxon>
        <taxon>Paracoccus</taxon>
    </lineage>
</organism>
<dbReference type="Proteomes" id="UP001597302">
    <property type="component" value="Unassembled WGS sequence"/>
</dbReference>
<protein>
    <recommendedName>
        <fullName evidence="7 14">Dihydroorotate dehydrogenase (quinone)</fullName>
        <ecNumber evidence="6 14">1.3.5.2</ecNumber>
    </recommendedName>
</protein>
<dbReference type="InterPro" id="IPR013785">
    <property type="entry name" value="Aldolase_TIM"/>
</dbReference>
<comment type="similarity">
    <text evidence="5">Belongs to the dihydroorotate dehydrogenase family. Type 2 subfamily.</text>
</comment>
<dbReference type="PROSITE" id="PS00912">
    <property type="entry name" value="DHODEHASE_2"/>
    <property type="match status" value="1"/>
</dbReference>
<dbReference type="NCBIfam" id="NF003652">
    <property type="entry name" value="PRK05286.2-5"/>
    <property type="match status" value="1"/>
</dbReference>
<gene>
    <name evidence="16" type="ORF">ACFQ5P_11300</name>
</gene>
<evidence type="ECO:0000256" key="7">
    <source>
        <dbReference type="ARBA" id="ARBA00018366"/>
    </source>
</evidence>
<dbReference type="EMBL" id="JBHTOQ010000022">
    <property type="protein sequence ID" value="MFD1481880.1"/>
    <property type="molecule type" value="Genomic_DNA"/>
</dbReference>
<evidence type="ECO:0000313" key="17">
    <source>
        <dbReference type="Proteomes" id="UP001597302"/>
    </source>
</evidence>
<evidence type="ECO:0000256" key="12">
    <source>
        <dbReference type="ARBA" id="ARBA00023136"/>
    </source>
</evidence>
<name>A0ABW4DW90_9RHOB</name>
<keyword evidence="12" id="KW-0472">Membrane</keyword>
<accession>A0ABW4DW90</accession>
<evidence type="ECO:0000313" key="16">
    <source>
        <dbReference type="EMBL" id="MFD1481880.1"/>
    </source>
</evidence>
<dbReference type="PIRSF" id="PIRSF000164">
    <property type="entry name" value="DHO_oxidase"/>
    <property type="match status" value="1"/>
</dbReference>
<comment type="cofactor">
    <cofactor evidence="1">
        <name>FMN</name>
        <dbReference type="ChEBI" id="CHEBI:58210"/>
    </cofactor>
</comment>
<keyword evidence="9" id="KW-0288">FMN</keyword>
<evidence type="ECO:0000259" key="15">
    <source>
        <dbReference type="Pfam" id="PF01180"/>
    </source>
</evidence>
<comment type="caution">
    <text evidence="16">The sequence shown here is derived from an EMBL/GenBank/DDBJ whole genome shotgun (WGS) entry which is preliminary data.</text>
</comment>
<evidence type="ECO:0000256" key="11">
    <source>
        <dbReference type="ARBA" id="ARBA00023002"/>
    </source>
</evidence>
<dbReference type="InterPro" id="IPR012135">
    <property type="entry name" value="Dihydroorotate_DH_1_2"/>
</dbReference>
<dbReference type="EC" id="1.3.5.2" evidence="6 14"/>
<keyword evidence="8" id="KW-0285">Flavoprotein</keyword>
<evidence type="ECO:0000256" key="9">
    <source>
        <dbReference type="ARBA" id="ARBA00022643"/>
    </source>
</evidence>
<feature type="domain" description="Dihydroorotate dehydrogenase catalytic" evidence="15">
    <location>
        <begin position="45"/>
        <end position="333"/>
    </location>
</feature>
<comment type="function">
    <text evidence="2">Catalyzes the conversion of dihydroorotate to orotate with quinone as electron acceptor.</text>
</comment>
<dbReference type="InterPro" id="IPR001295">
    <property type="entry name" value="Dihydroorotate_DH_CS"/>
</dbReference>
<dbReference type="InterPro" id="IPR050074">
    <property type="entry name" value="DHO_dehydrogenase"/>
</dbReference>
<dbReference type="CDD" id="cd04738">
    <property type="entry name" value="DHOD_2_like"/>
    <property type="match status" value="1"/>
</dbReference>
<dbReference type="PANTHER" id="PTHR48109:SF4">
    <property type="entry name" value="DIHYDROOROTATE DEHYDROGENASE (QUINONE), MITOCHONDRIAL"/>
    <property type="match status" value="1"/>
</dbReference>
<dbReference type="NCBIfam" id="TIGR01036">
    <property type="entry name" value="pyrD_sub2"/>
    <property type="match status" value="1"/>
</dbReference>
<dbReference type="PROSITE" id="PS00911">
    <property type="entry name" value="DHODEHASE_1"/>
    <property type="match status" value="1"/>
</dbReference>
<evidence type="ECO:0000256" key="6">
    <source>
        <dbReference type="ARBA" id="ARBA00012791"/>
    </source>
</evidence>
<evidence type="ECO:0000256" key="14">
    <source>
        <dbReference type="NCBIfam" id="TIGR01036"/>
    </source>
</evidence>
<dbReference type="InterPro" id="IPR005719">
    <property type="entry name" value="Dihydroorotate_DH_2"/>
</dbReference>
<comment type="pathway">
    <text evidence="4">Pyrimidine metabolism; UMP biosynthesis via de novo pathway; orotate from (S)-dihydroorotate (quinone route): step 1/1.</text>
</comment>
<evidence type="ECO:0000256" key="2">
    <source>
        <dbReference type="ARBA" id="ARBA00003125"/>
    </source>
</evidence>
<dbReference type="Pfam" id="PF01180">
    <property type="entry name" value="DHO_dh"/>
    <property type="match status" value="1"/>
</dbReference>
<proteinExistence type="inferred from homology"/>
<evidence type="ECO:0000256" key="8">
    <source>
        <dbReference type="ARBA" id="ARBA00022630"/>
    </source>
</evidence>
<keyword evidence="10" id="KW-0665">Pyrimidine biosynthesis</keyword>
<dbReference type="Gene3D" id="3.20.20.70">
    <property type="entry name" value="Aldolase class I"/>
    <property type="match status" value="1"/>
</dbReference>
<comment type="subcellular location">
    <subcellularLocation>
        <location evidence="3">Membrane</location>
    </subcellularLocation>
</comment>
<dbReference type="InterPro" id="IPR005720">
    <property type="entry name" value="Dihydroorotate_DH_cat"/>
</dbReference>
<dbReference type="PANTHER" id="PTHR48109">
    <property type="entry name" value="DIHYDROOROTATE DEHYDROGENASE (QUINONE), MITOCHONDRIAL-RELATED"/>
    <property type="match status" value="1"/>
</dbReference>